<evidence type="ECO:0000313" key="5">
    <source>
        <dbReference type="Proteomes" id="UP001208888"/>
    </source>
</evidence>
<dbReference type="RefSeq" id="WP_264272049.1">
    <property type="nucleotide sequence ID" value="NZ_JANFVX010000011.1"/>
</dbReference>
<keyword evidence="2" id="KW-0238">DNA-binding</keyword>
<evidence type="ECO:0008006" key="6">
    <source>
        <dbReference type="Google" id="ProtNLM"/>
    </source>
</evidence>
<dbReference type="GO" id="GO:0003677">
    <property type="term" value="F:DNA binding"/>
    <property type="evidence" value="ECO:0007669"/>
    <property type="project" value="UniProtKB-KW"/>
</dbReference>
<evidence type="ECO:0000256" key="3">
    <source>
        <dbReference type="ARBA" id="ARBA00023163"/>
    </source>
</evidence>
<evidence type="ECO:0000256" key="1">
    <source>
        <dbReference type="ARBA" id="ARBA00023015"/>
    </source>
</evidence>
<dbReference type="Gene3D" id="1.10.274.110">
    <property type="match status" value="1"/>
</dbReference>
<dbReference type="HAMAP" id="MF_04158">
    <property type="entry name" value="Antitermination_lambda"/>
    <property type="match status" value="1"/>
</dbReference>
<dbReference type="InterPro" id="IPR036410">
    <property type="entry name" value="HSP_DnaJ_Cys-rich_dom_sf"/>
</dbReference>
<evidence type="ECO:0000313" key="4">
    <source>
        <dbReference type="EMBL" id="MCW0344950.1"/>
    </source>
</evidence>
<dbReference type="InterPro" id="IPR003222">
    <property type="entry name" value="Antitermntn"/>
</dbReference>
<dbReference type="AlphaFoldDB" id="A0AAJ1D0E7"/>
<dbReference type="EMBL" id="JANFVX010000011">
    <property type="protein sequence ID" value="MCW0344950.1"/>
    <property type="molecule type" value="Genomic_DNA"/>
</dbReference>
<sequence>MNLESTIKFFAPKSPMFSDSPRATASDSLDISDVMASFGLTGAQARFGFELFLSKHGITSSDRAVEMLTEFGLSKAGLFRAVAELDENIKREFVQLLATFAYMDYSRSAASKRPCTCCGGTGFIDAEVFTTKSHMPFPARELVKASVRMRVEGFVPSSYEKVREVREIQRVRCGTCEGKGVISNACRCHGKGKVLDLEQSEIQGVPVMKTCTKCTGRGYSRLPAETVRRAVGYAVMAVSQPTWSRNFKPFYEALITQCHKEESIAGDMLQRVTGNSEIRHMKQ</sequence>
<proteinExistence type="inferred from homology"/>
<evidence type="ECO:0000256" key="2">
    <source>
        <dbReference type="ARBA" id="ARBA00023125"/>
    </source>
</evidence>
<comment type="caution">
    <text evidence="4">The sequence shown here is derived from an EMBL/GenBank/DDBJ whole genome shotgun (WGS) entry which is preliminary data.</text>
</comment>
<reference evidence="4" key="1">
    <citation type="submission" date="2022-06" db="EMBL/GenBank/DDBJ databases">
        <title>Dynamics of rice microbiomes reveals core vertical transmitted seed endophytes.</title>
        <authorList>
            <person name="Liao K."/>
            <person name="Zhang X."/>
        </authorList>
    </citation>
    <scope>NUCLEOTIDE SEQUENCE</scope>
    <source>
        <strain evidence="4">JT1-17</strain>
    </source>
</reference>
<gene>
    <name evidence="4" type="ORF">NB703_003043</name>
</gene>
<dbReference type="Proteomes" id="UP001208888">
    <property type="component" value="Unassembled WGS sequence"/>
</dbReference>
<keyword evidence="3" id="KW-0804">Transcription</keyword>
<organism evidence="4 5">
    <name type="scientific">Pantoea ananas</name>
    <name type="common">Erwinia uredovora</name>
    <dbReference type="NCBI Taxonomy" id="553"/>
    <lineage>
        <taxon>Bacteria</taxon>
        <taxon>Pseudomonadati</taxon>
        <taxon>Pseudomonadota</taxon>
        <taxon>Gammaproteobacteria</taxon>
        <taxon>Enterobacterales</taxon>
        <taxon>Erwiniaceae</taxon>
        <taxon>Pantoea</taxon>
    </lineage>
</organism>
<dbReference type="Pfam" id="PF03589">
    <property type="entry name" value="Antiterm"/>
    <property type="match status" value="2"/>
</dbReference>
<accession>A0AAJ1D0E7</accession>
<name>A0AAJ1D0E7_PANAN</name>
<dbReference type="GO" id="GO:0006355">
    <property type="term" value="P:regulation of DNA-templated transcription"/>
    <property type="evidence" value="ECO:0007669"/>
    <property type="project" value="InterPro"/>
</dbReference>
<dbReference type="InterPro" id="IPR038500">
    <property type="entry name" value="Antitermination_sf"/>
</dbReference>
<dbReference type="SUPFAM" id="SSF57938">
    <property type="entry name" value="DnaJ/Hsp40 cysteine-rich domain"/>
    <property type="match status" value="1"/>
</dbReference>
<keyword evidence="1" id="KW-0805">Transcription regulation</keyword>
<protein>
    <recommendedName>
        <fullName evidence="6">Antitermination protein</fullName>
    </recommendedName>
</protein>